<keyword evidence="2" id="KW-1185">Reference proteome</keyword>
<proteinExistence type="predicted"/>
<reference evidence="1" key="1">
    <citation type="submission" date="2023-07" db="EMBL/GenBank/DDBJ databases">
        <title>draft genome sequence of fig (Ficus carica).</title>
        <authorList>
            <person name="Takahashi T."/>
            <person name="Nishimura K."/>
        </authorList>
    </citation>
    <scope>NUCLEOTIDE SEQUENCE</scope>
</reference>
<dbReference type="Proteomes" id="UP001187192">
    <property type="component" value="Unassembled WGS sequence"/>
</dbReference>
<gene>
    <name evidence="1" type="ORF">TIFTF001_042776</name>
</gene>
<comment type="caution">
    <text evidence="1">The sequence shown here is derived from an EMBL/GenBank/DDBJ whole genome shotgun (WGS) entry which is preliminary data.</text>
</comment>
<organism evidence="1 2">
    <name type="scientific">Ficus carica</name>
    <name type="common">Common fig</name>
    <dbReference type="NCBI Taxonomy" id="3494"/>
    <lineage>
        <taxon>Eukaryota</taxon>
        <taxon>Viridiplantae</taxon>
        <taxon>Streptophyta</taxon>
        <taxon>Embryophyta</taxon>
        <taxon>Tracheophyta</taxon>
        <taxon>Spermatophyta</taxon>
        <taxon>Magnoliopsida</taxon>
        <taxon>eudicotyledons</taxon>
        <taxon>Gunneridae</taxon>
        <taxon>Pentapetalae</taxon>
        <taxon>rosids</taxon>
        <taxon>fabids</taxon>
        <taxon>Rosales</taxon>
        <taxon>Moraceae</taxon>
        <taxon>Ficeae</taxon>
        <taxon>Ficus</taxon>
    </lineage>
</organism>
<evidence type="ECO:0000313" key="2">
    <source>
        <dbReference type="Proteomes" id="UP001187192"/>
    </source>
</evidence>
<accession>A0AA88CJL8</accession>
<sequence>MKTIKAGFARSAGKLAIALEAGNLAFEAGNLALEVAILAQLFLEAVRLALEFAVRTPCDR</sequence>
<protein>
    <submittedName>
        <fullName evidence="1">Uncharacterized protein</fullName>
    </submittedName>
</protein>
<evidence type="ECO:0000313" key="1">
    <source>
        <dbReference type="EMBL" id="GMN18896.1"/>
    </source>
</evidence>
<dbReference type="EMBL" id="BTGU01002466">
    <property type="protein sequence ID" value="GMN18896.1"/>
    <property type="molecule type" value="Genomic_DNA"/>
</dbReference>
<dbReference type="AlphaFoldDB" id="A0AA88CJL8"/>
<name>A0AA88CJL8_FICCA</name>